<dbReference type="EMBL" id="JAMKOV010000003">
    <property type="protein sequence ID" value="KAI8041840.1"/>
    <property type="molecule type" value="Genomic_DNA"/>
</dbReference>
<organism evidence="2 3">
    <name type="scientific">Drosophila gunungcola</name>
    <name type="common">fruit fly</name>
    <dbReference type="NCBI Taxonomy" id="103775"/>
    <lineage>
        <taxon>Eukaryota</taxon>
        <taxon>Metazoa</taxon>
        <taxon>Ecdysozoa</taxon>
        <taxon>Arthropoda</taxon>
        <taxon>Hexapoda</taxon>
        <taxon>Insecta</taxon>
        <taxon>Pterygota</taxon>
        <taxon>Neoptera</taxon>
        <taxon>Endopterygota</taxon>
        <taxon>Diptera</taxon>
        <taxon>Brachycera</taxon>
        <taxon>Muscomorpha</taxon>
        <taxon>Ephydroidea</taxon>
        <taxon>Drosophilidae</taxon>
        <taxon>Drosophila</taxon>
        <taxon>Sophophora</taxon>
    </lineage>
</organism>
<evidence type="ECO:0000313" key="2">
    <source>
        <dbReference type="EMBL" id="KAI8041840.1"/>
    </source>
</evidence>
<name>A0A9Q0BS32_9MUSC</name>
<feature type="transmembrane region" description="Helical" evidence="1">
    <location>
        <begin position="75"/>
        <end position="92"/>
    </location>
</feature>
<protein>
    <submittedName>
        <fullName evidence="2">Uncharacterized protein</fullName>
    </submittedName>
</protein>
<sequence>MMLVIRMCMVGYGLMLCHIHYVNPRCYPNRILRIVNELPIRICLFLSILSISITSSWLYASFVDLVYGNYLLGGSWYYLMTFGCFSGTSYFLRHHGRCLKRFPLPMVNLDMKECLLQMWCDQLKLSGKKAFVPALIFALIYWPCMGYYETTEIKGVITGFTVIIMQPTRLFKGWLLSTLILAKLHMVQEVFGLIMQRQLVLINDSRRLHEYLDINLSNLILARFQYFLCMMRMKPMTMDKQRFTLSLPIAIALDTTEMYGFRLLAARDFYAAMSGSLCSELLNQPLDCKRNRSWSELRDVILETVDDFVVRMESCLETAPRIKICSLLKHRKHRKAGNSITG</sequence>
<evidence type="ECO:0000313" key="3">
    <source>
        <dbReference type="Proteomes" id="UP001059596"/>
    </source>
</evidence>
<keyword evidence="1" id="KW-1133">Transmembrane helix</keyword>
<dbReference type="Proteomes" id="UP001059596">
    <property type="component" value="Unassembled WGS sequence"/>
</dbReference>
<feature type="transmembrane region" description="Helical" evidence="1">
    <location>
        <begin position="38"/>
        <end position="60"/>
    </location>
</feature>
<comment type="caution">
    <text evidence="2">The sequence shown here is derived from an EMBL/GenBank/DDBJ whole genome shotgun (WGS) entry which is preliminary data.</text>
</comment>
<accession>A0A9Q0BS32</accession>
<reference evidence="2" key="1">
    <citation type="journal article" date="2023" name="Genome Biol. Evol.">
        <title>Long-read-based Genome Assembly of Drosophila gunungcola Reveals Fewer Chemosensory Genes in Flower-breeding Species.</title>
        <authorList>
            <person name="Negi A."/>
            <person name="Liao B.Y."/>
            <person name="Yeh S.D."/>
        </authorList>
    </citation>
    <scope>NUCLEOTIDE SEQUENCE</scope>
    <source>
        <strain evidence="2">Sukarami</strain>
    </source>
</reference>
<keyword evidence="1" id="KW-0812">Transmembrane</keyword>
<evidence type="ECO:0000256" key="1">
    <source>
        <dbReference type="SAM" id="Phobius"/>
    </source>
</evidence>
<keyword evidence="3" id="KW-1185">Reference proteome</keyword>
<dbReference type="AlphaFoldDB" id="A0A9Q0BS32"/>
<gene>
    <name evidence="2" type="ORF">M5D96_006109</name>
</gene>
<keyword evidence="1" id="KW-0472">Membrane</keyword>
<proteinExistence type="predicted"/>